<keyword evidence="6 8" id="KW-1133">Transmembrane helix</keyword>
<feature type="transmembrane region" description="Helical" evidence="8">
    <location>
        <begin position="267"/>
        <end position="286"/>
    </location>
</feature>
<evidence type="ECO:0000256" key="5">
    <source>
        <dbReference type="ARBA" id="ARBA00022692"/>
    </source>
</evidence>
<feature type="transmembrane region" description="Helical" evidence="8">
    <location>
        <begin position="33"/>
        <end position="50"/>
    </location>
</feature>
<evidence type="ECO:0000313" key="10">
    <source>
        <dbReference type="Proteomes" id="UP001501321"/>
    </source>
</evidence>
<feature type="transmembrane region" description="Helical" evidence="8">
    <location>
        <begin position="236"/>
        <end position="255"/>
    </location>
</feature>
<evidence type="ECO:0000256" key="6">
    <source>
        <dbReference type="ARBA" id="ARBA00022989"/>
    </source>
</evidence>
<keyword evidence="5 8" id="KW-0812">Transmembrane</keyword>
<comment type="caution">
    <text evidence="9">The sequence shown here is derived from an EMBL/GenBank/DDBJ whole genome shotgun (WGS) entry which is preliminary data.</text>
</comment>
<protein>
    <submittedName>
        <fullName evidence="9">EamA family transporter RarD</fullName>
    </submittedName>
</protein>
<name>A0ABP8PU17_9GAMM</name>
<feature type="transmembrane region" description="Helical" evidence="8">
    <location>
        <begin position="98"/>
        <end position="120"/>
    </location>
</feature>
<dbReference type="InterPro" id="IPR037185">
    <property type="entry name" value="EmrE-like"/>
</dbReference>
<dbReference type="EMBL" id="BAABFC010000001">
    <property type="protein sequence ID" value="GAA4493142.1"/>
    <property type="molecule type" value="Genomic_DNA"/>
</dbReference>
<comment type="similarity">
    <text evidence="2">Belongs to the EamA transporter family.</text>
</comment>
<dbReference type="NCBIfam" id="TIGR00688">
    <property type="entry name" value="rarD"/>
    <property type="match status" value="1"/>
</dbReference>
<evidence type="ECO:0000256" key="4">
    <source>
        <dbReference type="ARBA" id="ARBA00022475"/>
    </source>
</evidence>
<evidence type="ECO:0000256" key="1">
    <source>
        <dbReference type="ARBA" id="ARBA00004651"/>
    </source>
</evidence>
<sequence>MAGVGVSLIGSLLFAFLYYYTGWLRPLSGEAIYGWRVLLTFPFLTLLLLVRGRWGQVGQIGRRLALGGWRSGLWLLSSAAMLGVQLWLFLWAPVNGQGLAVSLGYFLLPLTLVLTGRLLFADPVSRPQWLACGLALLGVGHALLGAGALAWPTWLVCLGYPVYFALRRWRAIPSLGGLWWDLLLSLPVALWFALEHSPVELWQGGRLAWLILGLGFISALALSCMMLAGERLSLPLFGLLSYVEPVLLVVAALLLGESLSAEQWWTYGPIWLAVALLGGEGVWRLMARRRPGAAPGSAD</sequence>
<evidence type="ECO:0000256" key="8">
    <source>
        <dbReference type="SAM" id="Phobius"/>
    </source>
</evidence>
<evidence type="ECO:0000313" key="9">
    <source>
        <dbReference type="EMBL" id="GAA4493142.1"/>
    </source>
</evidence>
<dbReference type="InterPro" id="IPR004626">
    <property type="entry name" value="RarD"/>
</dbReference>
<comment type="subcellular location">
    <subcellularLocation>
        <location evidence="1">Cell membrane</location>
        <topology evidence="1">Multi-pass membrane protein</topology>
    </subcellularLocation>
</comment>
<organism evidence="9 10">
    <name type="scientific">Pseudaeromonas paramecii</name>
    <dbReference type="NCBI Taxonomy" id="2138166"/>
    <lineage>
        <taxon>Bacteria</taxon>
        <taxon>Pseudomonadati</taxon>
        <taxon>Pseudomonadota</taxon>
        <taxon>Gammaproteobacteria</taxon>
        <taxon>Aeromonadales</taxon>
        <taxon>Aeromonadaceae</taxon>
        <taxon>Pseudaeromonas</taxon>
    </lineage>
</organism>
<feature type="transmembrane region" description="Helical" evidence="8">
    <location>
        <begin position="71"/>
        <end position="92"/>
    </location>
</feature>
<gene>
    <name evidence="9" type="primary">rarD_1</name>
    <name evidence="9" type="ORF">GCM10023095_02860</name>
</gene>
<dbReference type="SUPFAM" id="SSF103481">
    <property type="entry name" value="Multidrug resistance efflux transporter EmrE"/>
    <property type="match status" value="1"/>
</dbReference>
<feature type="transmembrane region" description="Helical" evidence="8">
    <location>
        <begin position="178"/>
        <end position="194"/>
    </location>
</feature>
<keyword evidence="7 8" id="KW-0472">Membrane</keyword>
<accession>A0ABP8PU17</accession>
<keyword evidence="4" id="KW-1003">Cell membrane</keyword>
<keyword evidence="3" id="KW-0813">Transport</keyword>
<feature type="transmembrane region" description="Helical" evidence="8">
    <location>
        <begin position="206"/>
        <end position="229"/>
    </location>
</feature>
<evidence type="ECO:0000256" key="3">
    <source>
        <dbReference type="ARBA" id="ARBA00022448"/>
    </source>
</evidence>
<feature type="transmembrane region" description="Helical" evidence="8">
    <location>
        <begin position="5"/>
        <end position="21"/>
    </location>
</feature>
<dbReference type="Proteomes" id="UP001501321">
    <property type="component" value="Unassembled WGS sequence"/>
</dbReference>
<reference evidence="10" key="1">
    <citation type="journal article" date="2019" name="Int. J. Syst. Evol. Microbiol.">
        <title>The Global Catalogue of Microorganisms (GCM) 10K type strain sequencing project: providing services to taxonomists for standard genome sequencing and annotation.</title>
        <authorList>
            <consortium name="The Broad Institute Genomics Platform"/>
            <consortium name="The Broad Institute Genome Sequencing Center for Infectious Disease"/>
            <person name="Wu L."/>
            <person name="Ma J."/>
        </authorList>
    </citation>
    <scope>NUCLEOTIDE SEQUENCE [LARGE SCALE GENOMIC DNA]</scope>
    <source>
        <strain evidence="10">JCM 32226</strain>
    </source>
</reference>
<keyword evidence="10" id="KW-1185">Reference proteome</keyword>
<evidence type="ECO:0000256" key="7">
    <source>
        <dbReference type="ARBA" id="ARBA00023136"/>
    </source>
</evidence>
<proteinExistence type="inferred from homology"/>
<evidence type="ECO:0000256" key="2">
    <source>
        <dbReference type="ARBA" id="ARBA00007362"/>
    </source>
</evidence>